<dbReference type="Pfam" id="PF00069">
    <property type="entry name" value="Pkinase"/>
    <property type="match status" value="1"/>
</dbReference>
<keyword evidence="3 12" id="KW-0723">Serine/threonine-protein kinase</keyword>
<dbReference type="InterPro" id="IPR000719">
    <property type="entry name" value="Prot_kinase_dom"/>
</dbReference>
<dbReference type="InterPro" id="IPR017441">
    <property type="entry name" value="Protein_kinase_ATP_BS"/>
</dbReference>
<dbReference type="GO" id="GO:0004693">
    <property type="term" value="F:cyclin-dependent protein serine/threonine kinase activity"/>
    <property type="evidence" value="ECO:0007669"/>
    <property type="project" value="UniProtKB-EC"/>
</dbReference>
<keyword evidence="6" id="KW-0418">Kinase</keyword>
<evidence type="ECO:0000256" key="10">
    <source>
        <dbReference type="ARBA" id="ARBA00048367"/>
    </source>
</evidence>
<dbReference type="PANTHER" id="PTHR24056:SF233">
    <property type="entry name" value="CYCLIN-DEPENDENT KINASE 9"/>
    <property type="match status" value="1"/>
</dbReference>
<evidence type="ECO:0000256" key="9">
    <source>
        <dbReference type="ARBA" id="ARBA00047811"/>
    </source>
</evidence>
<proteinExistence type="inferred from homology"/>
<comment type="subcellular location">
    <subcellularLocation>
        <location evidence="1">Nucleus</location>
    </subcellularLocation>
</comment>
<evidence type="ECO:0000256" key="7">
    <source>
        <dbReference type="ARBA" id="ARBA00022840"/>
    </source>
</evidence>
<protein>
    <submittedName>
        <fullName evidence="15">Protein kinase domain-containing protein</fullName>
    </submittedName>
</protein>
<evidence type="ECO:0000256" key="1">
    <source>
        <dbReference type="ARBA" id="ARBA00004123"/>
    </source>
</evidence>
<dbReference type="PANTHER" id="PTHR24056">
    <property type="entry name" value="CELL DIVISION PROTEIN KINASE"/>
    <property type="match status" value="1"/>
</dbReference>
<dbReference type="Proteomes" id="UP000887574">
    <property type="component" value="Unplaced"/>
</dbReference>
<dbReference type="PROSITE" id="PS50011">
    <property type="entry name" value="PROTEIN_KINASE_DOM"/>
    <property type="match status" value="1"/>
</dbReference>
<dbReference type="GO" id="GO:0005634">
    <property type="term" value="C:nucleus"/>
    <property type="evidence" value="ECO:0007669"/>
    <property type="project" value="UniProtKB-SubCell"/>
</dbReference>
<dbReference type="PROSITE" id="PS00107">
    <property type="entry name" value="PROTEIN_KINASE_ATP"/>
    <property type="match status" value="1"/>
</dbReference>
<keyword evidence="8" id="KW-0539">Nucleus</keyword>
<evidence type="ECO:0000256" key="11">
    <source>
        <dbReference type="PROSITE-ProRule" id="PRU10141"/>
    </source>
</evidence>
<name>A0A915EKF8_9BILA</name>
<dbReference type="GO" id="GO:0005524">
    <property type="term" value="F:ATP binding"/>
    <property type="evidence" value="ECO:0007669"/>
    <property type="project" value="UniProtKB-UniRule"/>
</dbReference>
<dbReference type="SUPFAM" id="SSF56112">
    <property type="entry name" value="Protein kinase-like (PK-like)"/>
    <property type="match status" value="1"/>
</dbReference>
<dbReference type="Gene3D" id="1.10.510.10">
    <property type="entry name" value="Transferase(Phosphotransferase) domain 1"/>
    <property type="match status" value="1"/>
</dbReference>
<dbReference type="InterPro" id="IPR050108">
    <property type="entry name" value="CDK"/>
</dbReference>
<evidence type="ECO:0000256" key="4">
    <source>
        <dbReference type="ARBA" id="ARBA00022679"/>
    </source>
</evidence>
<evidence type="ECO:0000256" key="2">
    <source>
        <dbReference type="ARBA" id="ARBA00006485"/>
    </source>
</evidence>
<keyword evidence="14" id="KW-1185">Reference proteome</keyword>
<dbReference type="GO" id="GO:0008353">
    <property type="term" value="F:RNA polymerase II CTD heptapeptide repeat kinase activity"/>
    <property type="evidence" value="ECO:0007669"/>
    <property type="project" value="TreeGrafter"/>
</dbReference>
<feature type="binding site" evidence="11">
    <location>
        <position position="110"/>
    </location>
    <ligand>
        <name>ATP</name>
        <dbReference type="ChEBI" id="CHEBI:30616"/>
    </ligand>
</feature>
<dbReference type="FunFam" id="3.30.200.20:FF:000124">
    <property type="entry name" value="Cyclin-dependent kinase 4"/>
    <property type="match status" value="1"/>
</dbReference>
<accession>A0A915EKF8</accession>
<keyword evidence="4" id="KW-0808">Transferase</keyword>
<evidence type="ECO:0000313" key="15">
    <source>
        <dbReference type="WBParaSite" id="jg7686"/>
    </source>
</evidence>
<evidence type="ECO:0000256" key="8">
    <source>
        <dbReference type="ARBA" id="ARBA00023242"/>
    </source>
</evidence>
<reference evidence="15" key="1">
    <citation type="submission" date="2022-11" db="UniProtKB">
        <authorList>
            <consortium name="WormBaseParasite"/>
        </authorList>
    </citation>
    <scope>IDENTIFICATION</scope>
</reference>
<dbReference type="InterPro" id="IPR011009">
    <property type="entry name" value="Kinase-like_dom_sf"/>
</dbReference>
<evidence type="ECO:0000313" key="14">
    <source>
        <dbReference type="Proteomes" id="UP000887574"/>
    </source>
</evidence>
<comment type="catalytic activity">
    <reaction evidence="10">
        <text>L-seryl-[protein] + ATP = O-phospho-L-seryl-[protein] + ADP + H(+)</text>
        <dbReference type="Rhea" id="RHEA:17989"/>
        <dbReference type="Rhea" id="RHEA-COMP:9863"/>
        <dbReference type="Rhea" id="RHEA-COMP:11604"/>
        <dbReference type="ChEBI" id="CHEBI:15378"/>
        <dbReference type="ChEBI" id="CHEBI:29999"/>
        <dbReference type="ChEBI" id="CHEBI:30616"/>
        <dbReference type="ChEBI" id="CHEBI:83421"/>
        <dbReference type="ChEBI" id="CHEBI:456216"/>
        <dbReference type="EC" id="2.7.11.22"/>
    </reaction>
</comment>
<evidence type="ECO:0000256" key="12">
    <source>
        <dbReference type="RuleBase" id="RU000304"/>
    </source>
</evidence>
<feature type="domain" description="Protein kinase" evidence="13">
    <location>
        <begin position="81"/>
        <end position="375"/>
    </location>
</feature>
<sequence length="393" mass="44286">MVNSDEFSNSVVEIKQEYFSKQIKQEEGISKAEESDRKEDIDPDLVVAEFSFDPENPAINPNLLAYLNDFKGETMNDVDVYERLSKIGQGTFGEVFKARCMKTGRLVALKKILMENEKEGFPITALREIKMLQLLDHPNVTKLIEICSERTSNDNCAFYLVFSFCEHDLSGLLSSSQVKLKLVDIKTMMKQLLDGLYRIHSSNILHRDMKTSNILISHDGVLKLADFGLARLAIRQAQATNCFTNRVVTLWYRPPELLLGTRDYDQAIDIWGAACIMAELFTRGPILQGSSEQNQLNLISKFAGSIEPKSWSGCEQLPLYKNMELPKGLPRKVTEWMGNYTQNTSALALLDSMFSLDPKNRDISAVIKGITSNLFEYTSKCGAHANRGGLEAR</sequence>
<dbReference type="AlphaFoldDB" id="A0A915EKF8"/>
<evidence type="ECO:0000256" key="5">
    <source>
        <dbReference type="ARBA" id="ARBA00022741"/>
    </source>
</evidence>
<dbReference type="FunFam" id="1.10.510.10:FF:000203">
    <property type="entry name" value="Cyclin-dependent kinase 9"/>
    <property type="match status" value="1"/>
</dbReference>
<dbReference type="InterPro" id="IPR008271">
    <property type="entry name" value="Ser/Thr_kinase_AS"/>
</dbReference>
<dbReference type="PROSITE" id="PS00108">
    <property type="entry name" value="PROTEIN_KINASE_ST"/>
    <property type="match status" value="1"/>
</dbReference>
<keyword evidence="7 11" id="KW-0067">ATP-binding</keyword>
<dbReference type="SMART" id="SM00220">
    <property type="entry name" value="S_TKc"/>
    <property type="match status" value="1"/>
</dbReference>
<comment type="catalytic activity">
    <reaction evidence="9">
        <text>L-threonyl-[protein] + ATP = O-phospho-L-threonyl-[protein] + ADP + H(+)</text>
        <dbReference type="Rhea" id="RHEA:46608"/>
        <dbReference type="Rhea" id="RHEA-COMP:11060"/>
        <dbReference type="Rhea" id="RHEA-COMP:11605"/>
        <dbReference type="ChEBI" id="CHEBI:15378"/>
        <dbReference type="ChEBI" id="CHEBI:30013"/>
        <dbReference type="ChEBI" id="CHEBI:30616"/>
        <dbReference type="ChEBI" id="CHEBI:61977"/>
        <dbReference type="ChEBI" id="CHEBI:456216"/>
        <dbReference type="EC" id="2.7.11.22"/>
    </reaction>
</comment>
<evidence type="ECO:0000259" key="13">
    <source>
        <dbReference type="PROSITE" id="PS50011"/>
    </source>
</evidence>
<evidence type="ECO:0000256" key="6">
    <source>
        <dbReference type="ARBA" id="ARBA00022777"/>
    </source>
</evidence>
<dbReference type="Gene3D" id="3.30.200.20">
    <property type="entry name" value="Phosphorylase Kinase, domain 1"/>
    <property type="match status" value="1"/>
</dbReference>
<organism evidence="14 15">
    <name type="scientific">Ditylenchus dipsaci</name>
    <dbReference type="NCBI Taxonomy" id="166011"/>
    <lineage>
        <taxon>Eukaryota</taxon>
        <taxon>Metazoa</taxon>
        <taxon>Ecdysozoa</taxon>
        <taxon>Nematoda</taxon>
        <taxon>Chromadorea</taxon>
        <taxon>Rhabditida</taxon>
        <taxon>Tylenchina</taxon>
        <taxon>Tylenchomorpha</taxon>
        <taxon>Sphaerularioidea</taxon>
        <taxon>Anguinidae</taxon>
        <taxon>Anguininae</taxon>
        <taxon>Ditylenchus</taxon>
    </lineage>
</organism>
<dbReference type="WBParaSite" id="jg7686">
    <property type="protein sequence ID" value="jg7686"/>
    <property type="gene ID" value="jg7686"/>
</dbReference>
<comment type="similarity">
    <text evidence="2">Belongs to the protein kinase superfamily. CMGC Ser/Thr protein kinase family. CDC2/CDKX subfamily.</text>
</comment>
<keyword evidence="5 11" id="KW-0547">Nucleotide-binding</keyword>
<evidence type="ECO:0000256" key="3">
    <source>
        <dbReference type="ARBA" id="ARBA00022527"/>
    </source>
</evidence>